<dbReference type="Gene3D" id="2.30.42.10">
    <property type="match status" value="1"/>
</dbReference>
<organism evidence="2 3">
    <name type="scientific">Chitinophaga filiformis</name>
    <name type="common">Myxococcus filiformis</name>
    <name type="synonym">Flexibacter filiformis</name>
    <dbReference type="NCBI Taxonomy" id="104663"/>
    <lineage>
        <taxon>Bacteria</taxon>
        <taxon>Pseudomonadati</taxon>
        <taxon>Bacteroidota</taxon>
        <taxon>Chitinophagia</taxon>
        <taxon>Chitinophagales</taxon>
        <taxon>Chitinophagaceae</taxon>
        <taxon>Chitinophaga</taxon>
    </lineage>
</organism>
<feature type="domain" description="PDZ" evidence="1">
    <location>
        <begin position="459"/>
        <end position="531"/>
    </location>
</feature>
<dbReference type="GO" id="GO:0008235">
    <property type="term" value="F:metalloexopeptidase activity"/>
    <property type="evidence" value="ECO:0007669"/>
    <property type="project" value="InterPro"/>
</dbReference>
<gene>
    <name evidence="2" type="ORF">SAMN04488121_1011086</name>
</gene>
<dbReference type="SMART" id="SM00228">
    <property type="entry name" value="PDZ"/>
    <property type="match status" value="1"/>
</dbReference>
<dbReference type="Pfam" id="PF13180">
    <property type="entry name" value="PDZ_2"/>
    <property type="match status" value="1"/>
</dbReference>
<dbReference type="AlphaFoldDB" id="A0A1G7J2Z9"/>
<dbReference type="Gene3D" id="3.40.630.10">
    <property type="entry name" value="Zn peptidases"/>
    <property type="match status" value="1"/>
</dbReference>
<dbReference type="InterPro" id="IPR036034">
    <property type="entry name" value="PDZ_sf"/>
</dbReference>
<dbReference type="Pfam" id="PF04389">
    <property type="entry name" value="Peptidase_M28"/>
    <property type="match status" value="1"/>
</dbReference>
<accession>A0A1G7J2Z9</accession>
<dbReference type="RefSeq" id="WP_089829257.1">
    <property type="nucleotide sequence ID" value="NZ_FNBN01000001.1"/>
</dbReference>
<evidence type="ECO:0000313" key="2">
    <source>
        <dbReference type="EMBL" id="SDF19372.1"/>
    </source>
</evidence>
<dbReference type="OrthoDB" id="1521787at2"/>
<dbReference type="PANTHER" id="PTHR12147">
    <property type="entry name" value="METALLOPEPTIDASE M28 FAMILY MEMBER"/>
    <property type="match status" value="1"/>
</dbReference>
<dbReference type="SUPFAM" id="SSF53187">
    <property type="entry name" value="Zn-dependent exopeptidases"/>
    <property type="match status" value="1"/>
</dbReference>
<dbReference type="PANTHER" id="PTHR12147:SF26">
    <property type="entry name" value="PEPTIDASE M28 DOMAIN-CONTAINING PROTEIN"/>
    <property type="match status" value="1"/>
</dbReference>
<protein>
    <submittedName>
        <fullName evidence="2">PDZ domain-containing protein</fullName>
    </submittedName>
</protein>
<evidence type="ECO:0000313" key="3">
    <source>
        <dbReference type="Proteomes" id="UP000199045"/>
    </source>
</evidence>
<proteinExistence type="predicted"/>
<dbReference type="Proteomes" id="UP000199045">
    <property type="component" value="Unassembled WGS sequence"/>
</dbReference>
<dbReference type="SUPFAM" id="SSF50156">
    <property type="entry name" value="PDZ domain-like"/>
    <property type="match status" value="1"/>
</dbReference>
<name>A0A1G7J2Z9_CHIFI</name>
<reference evidence="2 3" key="1">
    <citation type="submission" date="2016-10" db="EMBL/GenBank/DDBJ databases">
        <authorList>
            <person name="de Groot N.N."/>
        </authorList>
    </citation>
    <scope>NUCLEOTIDE SEQUENCE [LARGE SCALE GENOMIC DNA]</scope>
    <source>
        <strain evidence="2 3">DSM 527</strain>
    </source>
</reference>
<sequence length="540" mass="59221">MKHIACLLALLLPFTHELNAQKKADRKTLGNLQAHVTFLASDKLEGRRTGTPGEQLAAEYIATQMKLAGLTPKGDSGYLQTFPVSEGKLIATASHLTVNKTTLTPGEQFIPLPFSAQKSAKGDVLRDVNEPENIWLFNVKDFEMQPHADSLEIYRQNAREAAKAGATGVIFYNGDETPKDVQKWLSVAVDPLTIPVMWVNSETSKLLSETEDLRINMQVSFTAGRRTGTNVVGYIDNKAASTIVIGAHFDHLGHGEDQNSLAPNDKTIHHGADDNASGTAALLELAKLLKASHLQKYNYLFVAFSGEELGLFGSKYFTEHSSVAPGSFNYMINMDMVGRLDPVKGLQVGGIGTSPVWPTLLQQTIPAGIHTTYDSSGIGPSDHTSFYLKNVPVLFFFTGTHSDYHKPSDEAAKINYPGELTVIKLVYTLVEKTNNMDKLAFTRTRDKQPSSTGSPRFTVTLGIMPDYTWQKPGVRVDGVTDNKPASKAGILANDVIVELGSHAIVNLEDYMQALSTFKKGDKTTVRVRREDTEKVFDVQF</sequence>
<dbReference type="STRING" id="104663.SAMN04488121_1011086"/>
<dbReference type="InterPro" id="IPR045175">
    <property type="entry name" value="M28_fam"/>
</dbReference>
<dbReference type="EMBL" id="FNBN01000001">
    <property type="protein sequence ID" value="SDF19372.1"/>
    <property type="molecule type" value="Genomic_DNA"/>
</dbReference>
<evidence type="ECO:0000259" key="1">
    <source>
        <dbReference type="SMART" id="SM00228"/>
    </source>
</evidence>
<dbReference type="Gene3D" id="3.50.30.30">
    <property type="match status" value="1"/>
</dbReference>
<dbReference type="InterPro" id="IPR001478">
    <property type="entry name" value="PDZ"/>
</dbReference>
<dbReference type="InterPro" id="IPR007484">
    <property type="entry name" value="Peptidase_M28"/>
</dbReference>
<dbReference type="GO" id="GO:0006508">
    <property type="term" value="P:proteolysis"/>
    <property type="evidence" value="ECO:0007669"/>
    <property type="project" value="InterPro"/>
</dbReference>